<keyword evidence="2" id="KW-0732">Signal</keyword>
<dbReference type="Proteomes" id="UP001163046">
    <property type="component" value="Unassembled WGS sequence"/>
</dbReference>
<evidence type="ECO:0000313" key="4">
    <source>
        <dbReference type="Proteomes" id="UP001163046"/>
    </source>
</evidence>
<keyword evidence="1" id="KW-0472">Membrane</keyword>
<dbReference type="AlphaFoldDB" id="A0A9X0CQ38"/>
<gene>
    <name evidence="3" type="ORF">OS493_034287</name>
</gene>
<evidence type="ECO:0000256" key="2">
    <source>
        <dbReference type="SAM" id="SignalP"/>
    </source>
</evidence>
<protein>
    <submittedName>
        <fullName evidence="3">Uncharacterized protein</fullName>
    </submittedName>
</protein>
<feature type="chain" id="PRO_5040785372" evidence="2">
    <location>
        <begin position="27"/>
        <end position="178"/>
    </location>
</feature>
<evidence type="ECO:0000256" key="1">
    <source>
        <dbReference type="SAM" id="Phobius"/>
    </source>
</evidence>
<dbReference type="EMBL" id="MU826873">
    <property type="protein sequence ID" value="KAJ7370078.1"/>
    <property type="molecule type" value="Genomic_DNA"/>
</dbReference>
<keyword evidence="4" id="KW-1185">Reference proteome</keyword>
<accession>A0A9X0CQ38</accession>
<keyword evidence="1" id="KW-1133">Transmembrane helix</keyword>
<sequence>MAERHTTHKVGGFLLCVFIFIALCTGRPIPEDNKPGDISTASSTLGYSSAPSGKAVELLDGGLLVLLVTFGVLLIFGCFGWLASKTNWYNLPEPEVTPEPQPNTGSHRRVPAFLADLTYVEWRNAYFALLPFAYVDDLAVNYVKNRTRFEGTTRGYFPLVPWRTGGQCNQNHLLRQGC</sequence>
<evidence type="ECO:0000313" key="3">
    <source>
        <dbReference type="EMBL" id="KAJ7370078.1"/>
    </source>
</evidence>
<comment type="caution">
    <text evidence="3">The sequence shown here is derived from an EMBL/GenBank/DDBJ whole genome shotgun (WGS) entry which is preliminary data.</text>
</comment>
<feature type="transmembrane region" description="Helical" evidence="1">
    <location>
        <begin position="61"/>
        <end position="83"/>
    </location>
</feature>
<proteinExistence type="predicted"/>
<keyword evidence="1" id="KW-0812">Transmembrane</keyword>
<feature type="signal peptide" evidence="2">
    <location>
        <begin position="1"/>
        <end position="26"/>
    </location>
</feature>
<organism evidence="3 4">
    <name type="scientific">Desmophyllum pertusum</name>
    <dbReference type="NCBI Taxonomy" id="174260"/>
    <lineage>
        <taxon>Eukaryota</taxon>
        <taxon>Metazoa</taxon>
        <taxon>Cnidaria</taxon>
        <taxon>Anthozoa</taxon>
        <taxon>Hexacorallia</taxon>
        <taxon>Scleractinia</taxon>
        <taxon>Caryophylliina</taxon>
        <taxon>Caryophylliidae</taxon>
        <taxon>Desmophyllum</taxon>
    </lineage>
</organism>
<reference evidence="3" key="1">
    <citation type="submission" date="2023-01" db="EMBL/GenBank/DDBJ databases">
        <title>Genome assembly of the deep-sea coral Lophelia pertusa.</title>
        <authorList>
            <person name="Herrera S."/>
            <person name="Cordes E."/>
        </authorList>
    </citation>
    <scope>NUCLEOTIDE SEQUENCE</scope>
    <source>
        <strain evidence="3">USNM1676648</strain>
        <tissue evidence="3">Polyp</tissue>
    </source>
</reference>
<name>A0A9X0CQ38_9CNID</name>